<protein>
    <submittedName>
        <fullName evidence="3">Response regulator</fullName>
    </submittedName>
</protein>
<dbReference type="Proteomes" id="UP001139369">
    <property type="component" value="Unassembled WGS sequence"/>
</dbReference>
<dbReference type="PANTHER" id="PTHR44520:SF2">
    <property type="entry name" value="RESPONSE REGULATOR RCP1"/>
    <property type="match status" value="1"/>
</dbReference>
<gene>
    <name evidence="3" type="ORF">MC378_08740</name>
</gene>
<dbReference type="SUPFAM" id="SSF52172">
    <property type="entry name" value="CheY-like"/>
    <property type="match status" value="1"/>
</dbReference>
<comment type="caution">
    <text evidence="3">The sequence shown here is derived from an EMBL/GenBank/DDBJ whole genome shotgun (WGS) entry which is preliminary data.</text>
</comment>
<dbReference type="Pfam" id="PF00072">
    <property type="entry name" value="Response_reg"/>
    <property type="match status" value="1"/>
</dbReference>
<dbReference type="GO" id="GO:0000160">
    <property type="term" value="P:phosphorelay signal transduction system"/>
    <property type="evidence" value="ECO:0007669"/>
    <property type="project" value="InterPro"/>
</dbReference>
<accession>A0A9X1VMI2</accession>
<evidence type="ECO:0000256" key="1">
    <source>
        <dbReference type="PROSITE-ProRule" id="PRU00169"/>
    </source>
</evidence>
<keyword evidence="4" id="KW-1185">Reference proteome</keyword>
<organism evidence="3 4">
    <name type="scientific">Polaribacter marinus</name>
    <dbReference type="NCBI Taxonomy" id="2916838"/>
    <lineage>
        <taxon>Bacteria</taxon>
        <taxon>Pseudomonadati</taxon>
        <taxon>Bacteroidota</taxon>
        <taxon>Flavobacteriia</taxon>
        <taxon>Flavobacteriales</taxon>
        <taxon>Flavobacteriaceae</taxon>
    </lineage>
</organism>
<evidence type="ECO:0000313" key="3">
    <source>
        <dbReference type="EMBL" id="MCI2229249.1"/>
    </source>
</evidence>
<proteinExistence type="predicted"/>
<dbReference type="InterPro" id="IPR052893">
    <property type="entry name" value="TCS_response_regulator"/>
</dbReference>
<dbReference type="AlphaFoldDB" id="A0A9X1VMI2"/>
<dbReference type="InterPro" id="IPR001789">
    <property type="entry name" value="Sig_transdc_resp-reg_receiver"/>
</dbReference>
<name>A0A9X1VMI2_9FLAO</name>
<dbReference type="RefSeq" id="WP_242178379.1">
    <property type="nucleotide sequence ID" value="NZ_JAKQYM010000005.1"/>
</dbReference>
<dbReference type="InterPro" id="IPR011006">
    <property type="entry name" value="CheY-like_superfamily"/>
</dbReference>
<dbReference type="CDD" id="cd17557">
    <property type="entry name" value="REC_Rcp-like"/>
    <property type="match status" value="1"/>
</dbReference>
<sequence length="135" mass="15683">MNSLSILLIDDDEIERMKFRKVCEKNQFNHLVIEANDGEKAISLLNNPENSFDLIILDLNMPKMNGFEFLKKLKRDNEFQHIPVVIMSTSSSYSDLKACYSIGVAGYFSKPLYFNEYSNKIVSLLNYWEKNELIS</sequence>
<evidence type="ECO:0000313" key="4">
    <source>
        <dbReference type="Proteomes" id="UP001139369"/>
    </source>
</evidence>
<feature type="modified residue" description="4-aspartylphosphate" evidence="1">
    <location>
        <position position="58"/>
    </location>
</feature>
<dbReference type="EMBL" id="JAKQYM010000005">
    <property type="protein sequence ID" value="MCI2229249.1"/>
    <property type="molecule type" value="Genomic_DNA"/>
</dbReference>
<dbReference type="SMART" id="SM00448">
    <property type="entry name" value="REC"/>
    <property type="match status" value="1"/>
</dbReference>
<reference evidence="3" key="1">
    <citation type="submission" date="2022-02" db="EMBL/GenBank/DDBJ databases">
        <title>Polaribacter sp. MSW13, isolated from seawater.</title>
        <authorList>
            <person name="Kristyanto S."/>
            <person name="Jung J."/>
            <person name="Jeon C.O."/>
        </authorList>
    </citation>
    <scope>NUCLEOTIDE SEQUENCE</scope>
    <source>
        <strain evidence="3">MSW13</strain>
    </source>
</reference>
<evidence type="ECO:0000259" key="2">
    <source>
        <dbReference type="PROSITE" id="PS50110"/>
    </source>
</evidence>
<feature type="domain" description="Response regulatory" evidence="2">
    <location>
        <begin position="5"/>
        <end position="125"/>
    </location>
</feature>
<keyword evidence="1" id="KW-0597">Phosphoprotein</keyword>
<dbReference type="PROSITE" id="PS50110">
    <property type="entry name" value="RESPONSE_REGULATORY"/>
    <property type="match status" value="1"/>
</dbReference>
<dbReference type="PANTHER" id="PTHR44520">
    <property type="entry name" value="RESPONSE REGULATOR RCP1-RELATED"/>
    <property type="match status" value="1"/>
</dbReference>
<dbReference type="Gene3D" id="3.40.50.2300">
    <property type="match status" value="1"/>
</dbReference>